<proteinExistence type="predicted"/>
<dbReference type="AlphaFoldDB" id="A0AAV4WZF1"/>
<gene>
    <name evidence="2" type="ORF">CEXT_158431</name>
</gene>
<evidence type="ECO:0000256" key="1">
    <source>
        <dbReference type="SAM" id="MobiDB-lite"/>
    </source>
</evidence>
<feature type="compositionally biased region" description="Basic and acidic residues" evidence="1">
    <location>
        <begin position="220"/>
        <end position="240"/>
    </location>
</feature>
<protein>
    <submittedName>
        <fullName evidence="2">Uncharacterized protein</fullName>
    </submittedName>
</protein>
<organism evidence="2 3">
    <name type="scientific">Caerostris extrusa</name>
    <name type="common">Bark spider</name>
    <name type="synonym">Caerostris bankana</name>
    <dbReference type="NCBI Taxonomy" id="172846"/>
    <lineage>
        <taxon>Eukaryota</taxon>
        <taxon>Metazoa</taxon>
        <taxon>Ecdysozoa</taxon>
        <taxon>Arthropoda</taxon>
        <taxon>Chelicerata</taxon>
        <taxon>Arachnida</taxon>
        <taxon>Araneae</taxon>
        <taxon>Araneomorphae</taxon>
        <taxon>Entelegynae</taxon>
        <taxon>Araneoidea</taxon>
        <taxon>Araneidae</taxon>
        <taxon>Caerostris</taxon>
    </lineage>
</organism>
<feature type="region of interest" description="Disordered" evidence="1">
    <location>
        <begin position="106"/>
        <end position="166"/>
    </location>
</feature>
<feature type="region of interest" description="Disordered" evidence="1">
    <location>
        <begin position="220"/>
        <end position="250"/>
    </location>
</feature>
<sequence>MLPTDAHAAQQSTQFQEKRNFPLGSFDSRSELSTSEKPSQQLSLYLAVFHYQANSHSANECGVFKGGVHKGREDKSRRPLFTIFFRLPPPPSLIDEKTASASYLLKRRKSPESSTELGKEEKLHRFPDTGRKGNLSPSPFRCINTGKATRNKSKPVGGDMRESLYSPPPLVRNAGYSRRTRFPIGGDGLRTLLIGYEGSSIYDPVFFLSLPSRRKAYYSRERQELDRGGDSSSCEGEKQKKGGRLGRRSG</sequence>
<keyword evidence="3" id="KW-1185">Reference proteome</keyword>
<reference evidence="2 3" key="1">
    <citation type="submission" date="2021-06" db="EMBL/GenBank/DDBJ databases">
        <title>Caerostris extrusa draft genome.</title>
        <authorList>
            <person name="Kono N."/>
            <person name="Arakawa K."/>
        </authorList>
    </citation>
    <scope>NUCLEOTIDE SEQUENCE [LARGE SCALE GENOMIC DNA]</scope>
</reference>
<accession>A0AAV4WZF1</accession>
<evidence type="ECO:0000313" key="2">
    <source>
        <dbReference type="EMBL" id="GIY87733.1"/>
    </source>
</evidence>
<dbReference type="Proteomes" id="UP001054945">
    <property type="component" value="Unassembled WGS sequence"/>
</dbReference>
<name>A0AAV4WZF1_CAEEX</name>
<dbReference type="EMBL" id="BPLR01016968">
    <property type="protein sequence ID" value="GIY87733.1"/>
    <property type="molecule type" value="Genomic_DNA"/>
</dbReference>
<comment type="caution">
    <text evidence="2">The sequence shown here is derived from an EMBL/GenBank/DDBJ whole genome shotgun (WGS) entry which is preliminary data.</text>
</comment>
<evidence type="ECO:0000313" key="3">
    <source>
        <dbReference type="Proteomes" id="UP001054945"/>
    </source>
</evidence>
<feature type="compositionally biased region" description="Basic and acidic residues" evidence="1">
    <location>
        <begin position="117"/>
        <end position="131"/>
    </location>
</feature>
<feature type="compositionally biased region" description="Basic residues" evidence="1">
    <location>
        <begin position="241"/>
        <end position="250"/>
    </location>
</feature>
<feature type="region of interest" description="Disordered" evidence="1">
    <location>
        <begin position="1"/>
        <end position="35"/>
    </location>
</feature>